<evidence type="ECO:0000313" key="3">
    <source>
        <dbReference type="EMBL" id="PIP91993.1"/>
    </source>
</evidence>
<protein>
    <submittedName>
        <fullName evidence="3">Uncharacterized protein</fullName>
    </submittedName>
</protein>
<keyword evidence="2" id="KW-0472">Membrane</keyword>
<comment type="caution">
    <text evidence="3">The sequence shown here is derived from an EMBL/GenBank/DDBJ whole genome shotgun (WGS) entry which is preliminary data.</text>
</comment>
<dbReference type="AlphaFoldDB" id="A0A2H0EC43"/>
<gene>
    <name evidence="3" type="ORF">COW77_02390</name>
</gene>
<evidence type="ECO:0000256" key="1">
    <source>
        <dbReference type="SAM" id="MobiDB-lite"/>
    </source>
</evidence>
<evidence type="ECO:0000313" key="4">
    <source>
        <dbReference type="Proteomes" id="UP000229241"/>
    </source>
</evidence>
<dbReference type="Proteomes" id="UP000229241">
    <property type="component" value="Unassembled WGS sequence"/>
</dbReference>
<organism evidence="3 4">
    <name type="scientific">Candidatus Wolfebacteria bacterium CG18_big_fil_WC_8_21_14_2_50_39_7</name>
    <dbReference type="NCBI Taxonomy" id="1975071"/>
    <lineage>
        <taxon>Bacteria</taxon>
        <taxon>Candidatus Wolfeibacteriota</taxon>
    </lineage>
</organism>
<proteinExistence type="predicted"/>
<name>A0A2H0EC43_9BACT</name>
<evidence type="ECO:0000256" key="2">
    <source>
        <dbReference type="SAM" id="Phobius"/>
    </source>
</evidence>
<feature type="region of interest" description="Disordered" evidence="1">
    <location>
        <begin position="46"/>
        <end position="67"/>
    </location>
</feature>
<dbReference type="EMBL" id="PCTX01000071">
    <property type="protein sequence ID" value="PIP91993.1"/>
    <property type="molecule type" value="Genomic_DNA"/>
</dbReference>
<keyword evidence="2" id="KW-0812">Transmembrane</keyword>
<feature type="transmembrane region" description="Helical" evidence="2">
    <location>
        <begin position="6"/>
        <end position="26"/>
    </location>
</feature>
<reference evidence="3 4" key="1">
    <citation type="submission" date="2017-09" db="EMBL/GenBank/DDBJ databases">
        <title>Depth-based differentiation of microbial function through sediment-hosted aquifers and enrichment of novel symbionts in the deep terrestrial subsurface.</title>
        <authorList>
            <person name="Probst A.J."/>
            <person name="Ladd B."/>
            <person name="Jarett J.K."/>
            <person name="Geller-Mcgrath D.E."/>
            <person name="Sieber C.M."/>
            <person name="Emerson J.B."/>
            <person name="Anantharaman K."/>
            <person name="Thomas B.C."/>
            <person name="Malmstrom R."/>
            <person name="Stieglmeier M."/>
            <person name="Klingl A."/>
            <person name="Woyke T."/>
            <person name="Ryan C.M."/>
            <person name="Banfield J.F."/>
        </authorList>
    </citation>
    <scope>NUCLEOTIDE SEQUENCE [LARGE SCALE GENOMIC DNA]</scope>
    <source>
        <strain evidence="3">CG18_big_fil_WC_8_21_14_2_50_39_7</strain>
    </source>
</reference>
<sequence length="67" mass="7232">MTKKLLIFIIILAVLLGLYFVYDYFANSGVKAPTIKEQIQTVPEINNFQGPSGPPSVKGPSGPPPSQ</sequence>
<accession>A0A2H0EC43</accession>
<keyword evidence="2" id="KW-1133">Transmembrane helix</keyword>